<organism evidence="1 2">
    <name type="scientific">Naganishia friedmannii</name>
    <dbReference type="NCBI Taxonomy" id="89922"/>
    <lineage>
        <taxon>Eukaryota</taxon>
        <taxon>Fungi</taxon>
        <taxon>Dikarya</taxon>
        <taxon>Basidiomycota</taxon>
        <taxon>Agaricomycotina</taxon>
        <taxon>Tremellomycetes</taxon>
        <taxon>Filobasidiales</taxon>
        <taxon>Filobasidiaceae</taxon>
        <taxon>Naganishia</taxon>
    </lineage>
</organism>
<name>A0ACC2W966_9TREE</name>
<evidence type="ECO:0000313" key="1">
    <source>
        <dbReference type="EMBL" id="KAJ9107640.1"/>
    </source>
</evidence>
<protein>
    <submittedName>
        <fullName evidence="1">Uncharacterized protein</fullName>
    </submittedName>
</protein>
<proteinExistence type="predicted"/>
<reference evidence="1" key="1">
    <citation type="submission" date="2023-04" db="EMBL/GenBank/DDBJ databases">
        <title>Draft Genome sequencing of Naganishia species isolated from polar environments using Oxford Nanopore Technology.</title>
        <authorList>
            <person name="Leo P."/>
            <person name="Venkateswaran K."/>
        </authorList>
    </citation>
    <scope>NUCLEOTIDE SEQUENCE</scope>
    <source>
        <strain evidence="1">MNA-CCFEE 5423</strain>
    </source>
</reference>
<comment type="caution">
    <text evidence="1">The sequence shown here is derived from an EMBL/GenBank/DDBJ whole genome shotgun (WGS) entry which is preliminary data.</text>
</comment>
<dbReference type="Proteomes" id="UP001227268">
    <property type="component" value="Unassembled WGS sequence"/>
</dbReference>
<keyword evidence="2" id="KW-1185">Reference proteome</keyword>
<accession>A0ACC2W966</accession>
<sequence>MPKSVPTSKAARKAQIKRLQQELADLSAERDNEEHEHEIDSDEDDDDDVDHSSSSSSSSSSAVEITPPPPPKKKQKVAKQDIPKISYKKVTVGSAAIEKMTGRDQPEHLKSRKLSVGRGVVRDLGKRIRFGSKNHSTIYYIPAGQKVFSAGVVGGSEANWMKSRKHGGELVMKERMSKQQLVMAIRDRFANPDTSVAFSAGPRGNFVFAKYHARTPLLSVEVLHIRDVATAADIQEFFAGRRYCFVFDDDWADVKRKVKLGRAEEKWLAEFQAVGEEAKAKLQKGKGKDVAGKKRKRGGDNETSSNSDEPAGNDPNAIECPECEAIMPKKSARRAHPRKVHSTRTSKVAVHTSGGRVSQKSQVKVKREMKRESEPDTNEAEYDERQEFCSWLGILCKANDAACTFCQEAFRRFTSYESNACGNTEQQFEATSNTDLNNGAGNGETQYLNFDPNSAPVPPGLQLDPVFGLLEYSDLMSKQYHMTESAAEIQDITDSGPQLQNHQDHHVNEKETANEMNHSFIHRQHQPASPGDPSWTGISAAGPSDHQEAETVAEGNSGGEDGGSDGDTEHAVGERLSAQQAAAALAFSDTIAGSVKRQSHGSARGITAGQQTGRGPVIKRTKGKE</sequence>
<gene>
    <name evidence="1" type="ORF">QFC21_001100</name>
</gene>
<dbReference type="EMBL" id="JASBWT010000002">
    <property type="protein sequence ID" value="KAJ9107640.1"/>
    <property type="molecule type" value="Genomic_DNA"/>
</dbReference>
<evidence type="ECO:0000313" key="2">
    <source>
        <dbReference type="Proteomes" id="UP001227268"/>
    </source>
</evidence>